<comment type="caution">
    <text evidence="2">The sequence shown here is derived from an EMBL/GenBank/DDBJ whole genome shotgun (WGS) entry which is preliminary data.</text>
</comment>
<organism evidence="2 3">
    <name type="scientific">Cucurbita argyrosperma subsp. sororia</name>
    <dbReference type="NCBI Taxonomy" id="37648"/>
    <lineage>
        <taxon>Eukaryota</taxon>
        <taxon>Viridiplantae</taxon>
        <taxon>Streptophyta</taxon>
        <taxon>Embryophyta</taxon>
        <taxon>Tracheophyta</taxon>
        <taxon>Spermatophyta</taxon>
        <taxon>Magnoliopsida</taxon>
        <taxon>eudicotyledons</taxon>
        <taxon>Gunneridae</taxon>
        <taxon>Pentapetalae</taxon>
        <taxon>rosids</taxon>
        <taxon>fabids</taxon>
        <taxon>Cucurbitales</taxon>
        <taxon>Cucurbitaceae</taxon>
        <taxon>Cucurbiteae</taxon>
        <taxon>Cucurbita</taxon>
    </lineage>
</organism>
<sequence>MNYRGYNPSEGISSTQEAAETQHSLRQFFNNWPKNQSDSSSVSWSNSNLDLQSDRTQLSISIPMATSDFRSSTSSPANEKVTLSPLKSLQEMDPLQMGLGVGNVMDEPNNRQANWIPISWESSMGGPLGEVLHSTNNIGGELKSSSNTQPDDRRVGQQQSIARVVPHRGSPEDGIWFILKQQHREQPKNREQQDS</sequence>
<feature type="compositionally biased region" description="Basic and acidic residues" evidence="1">
    <location>
        <begin position="182"/>
        <end position="195"/>
    </location>
</feature>
<feature type="compositionally biased region" description="Polar residues" evidence="1">
    <location>
        <begin position="133"/>
        <end position="149"/>
    </location>
</feature>
<name>A0AAV6NHN5_9ROSI</name>
<feature type="non-terminal residue" evidence="2">
    <location>
        <position position="1"/>
    </location>
</feature>
<dbReference type="EMBL" id="JAGKQH010000005">
    <property type="protein sequence ID" value="KAG6598319.1"/>
    <property type="molecule type" value="Genomic_DNA"/>
</dbReference>
<proteinExistence type="predicted"/>
<reference evidence="2 3" key="1">
    <citation type="journal article" date="2021" name="Hortic Res">
        <title>The domestication of Cucurbita argyrosperma as revealed by the genome of its wild relative.</title>
        <authorList>
            <person name="Barrera-Redondo J."/>
            <person name="Sanchez-de la Vega G."/>
            <person name="Aguirre-Liguori J.A."/>
            <person name="Castellanos-Morales G."/>
            <person name="Gutierrez-Guerrero Y.T."/>
            <person name="Aguirre-Dugua X."/>
            <person name="Aguirre-Planter E."/>
            <person name="Tenaillon M.I."/>
            <person name="Lira-Saade R."/>
            <person name="Eguiarte L.E."/>
        </authorList>
    </citation>
    <scope>NUCLEOTIDE SEQUENCE [LARGE SCALE GENOMIC DNA]</scope>
    <source>
        <strain evidence="2">JBR-2021</strain>
    </source>
</reference>
<evidence type="ECO:0000313" key="3">
    <source>
        <dbReference type="Proteomes" id="UP000685013"/>
    </source>
</evidence>
<accession>A0AAV6NHN5</accession>
<feature type="region of interest" description="Disordered" evidence="1">
    <location>
        <begin position="1"/>
        <end position="24"/>
    </location>
</feature>
<evidence type="ECO:0000313" key="2">
    <source>
        <dbReference type="EMBL" id="KAG6598319.1"/>
    </source>
</evidence>
<feature type="compositionally biased region" description="Polar residues" evidence="1">
    <location>
        <begin position="10"/>
        <end position="24"/>
    </location>
</feature>
<protein>
    <submittedName>
        <fullName evidence="2">Growth-regulating factor 6</fullName>
    </submittedName>
</protein>
<dbReference type="AlphaFoldDB" id="A0AAV6NHN5"/>
<feature type="region of interest" description="Disordered" evidence="1">
    <location>
        <begin position="132"/>
        <end position="195"/>
    </location>
</feature>
<dbReference type="Proteomes" id="UP000685013">
    <property type="component" value="Chromosome 5"/>
</dbReference>
<evidence type="ECO:0000256" key="1">
    <source>
        <dbReference type="SAM" id="MobiDB-lite"/>
    </source>
</evidence>
<gene>
    <name evidence="2" type="primary">GRF6</name>
    <name evidence="2" type="ORF">SDJN03_08097</name>
</gene>
<keyword evidence="3" id="KW-1185">Reference proteome</keyword>